<feature type="compositionally biased region" description="Basic and acidic residues" evidence="1">
    <location>
        <begin position="571"/>
        <end position="587"/>
    </location>
</feature>
<dbReference type="AlphaFoldDB" id="A0A9N9Q6G7"/>
<dbReference type="SUPFAM" id="SSF46689">
    <property type="entry name" value="Homeodomain-like"/>
    <property type="match status" value="1"/>
</dbReference>
<evidence type="ECO:0000313" key="4">
    <source>
        <dbReference type="Proteomes" id="UP000701801"/>
    </source>
</evidence>
<feature type="compositionally biased region" description="Basic and acidic residues" evidence="1">
    <location>
        <begin position="504"/>
        <end position="514"/>
    </location>
</feature>
<feature type="domain" description="Myb-like" evidence="2">
    <location>
        <begin position="725"/>
        <end position="778"/>
    </location>
</feature>
<dbReference type="SMART" id="SM00717">
    <property type="entry name" value="SANT"/>
    <property type="match status" value="1"/>
</dbReference>
<feature type="compositionally biased region" description="Basic and acidic residues" evidence="1">
    <location>
        <begin position="661"/>
        <end position="679"/>
    </location>
</feature>
<feature type="compositionally biased region" description="Acidic residues" evidence="1">
    <location>
        <begin position="520"/>
        <end position="533"/>
    </location>
</feature>
<evidence type="ECO:0000313" key="3">
    <source>
        <dbReference type="EMBL" id="CAG8976934.1"/>
    </source>
</evidence>
<evidence type="ECO:0000256" key="1">
    <source>
        <dbReference type="SAM" id="MobiDB-lite"/>
    </source>
</evidence>
<comment type="caution">
    <text evidence="3">The sequence shown here is derived from an EMBL/GenBank/DDBJ whole genome shotgun (WGS) entry which is preliminary data.</text>
</comment>
<feature type="compositionally biased region" description="Basic residues" evidence="1">
    <location>
        <begin position="624"/>
        <end position="634"/>
    </location>
</feature>
<feature type="region of interest" description="Disordered" evidence="1">
    <location>
        <begin position="1"/>
        <end position="114"/>
    </location>
</feature>
<dbReference type="CDD" id="cd11660">
    <property type="entry name" value="SANT_TRF"/>
    <property type="match status" value="1"/>
</dbReference>
<feature type="compositionally biased region" description="Polar residues" evidence="1">
    <location>
        <begin position="645"/>
        <end position="657"/>
    </location>
</feature>
<protein>
    <recommendedName>
        <fullName evidence="2">Myb-like domain-containing protein</fullName>
    </recommendedName>
</protein>
<feature type="region of interest" description="Disordered" evidence="1">
    <location>
        <begin position="434"/>
        <end position="696"/>
    </location>
</feature>
<feature type="compositionally biased region" description="Polar residues" evidence="1">
    <location>
        <begin position="1"/>
        <end position="13"/>
    </location>
</feature>
<dbReference type="InterPro" id="IPR001005">
    <property type="entry name" value="SANT/Myb"/>
</dbReference>
<dbReference type="Gene3D" id="1.10.10.60">
    <property type="entry name" value="Homeodomain-like"/>
    <property type="match status" value="1"/>
</dbReference>
<sequence length="815" mass="91917">MSGRRSTQATSVQAPPASIPKSIGRQSQSPARRTTRSQSAPKNSRTTRRATREASVESYVSAKSYQSRRTRKAAPGLTHEPELQVVSEEEHVPAHKYPLAPTREDDQDEYSNESTALNIHQSPGAMSQMSGTTAVTSFSEATGRDMDPEVADQFSEFYKVSCKIINLLAPPNMNEKRLESILKDVKLPLSKTAKKLKENEDIWQALRDNFPKEEYITPKIVLRVLLGGDFGVGDFRPDAIIYAGNLAYLVKEFVVNEQRSQRMEQLLHTTDTFFPEPFVAGFDTSTTHGKSRLADDSFQMALAVRTQYAILELRQFCVNHKKDTPERILASIFGEPTDLKNPMRGGPANTPEQNKIITHRMSVFRSTFHQDEDAVEQGDLVDIGRLEESFPWSSFLLELVQWSSSRLKEIQQSVTKQGGEDKIQELLLKFIRNNDSQNRANTPPRPGQPALGSPVKVKKGQGRLIAGLKRKRTTDTSTVSLDSRQPAPSGRTTVNKQVGPSAVPEHEARREFENHQPGNGDDDAPFSDSDDASPSDTAKASMEHWNLNVREKNKENLPVTEAGRSVKKRRMIDPHPGDHKITWEEHSQGSSNSRSESRQNSRRPVIVESEDSEDEGFEQDKRAPNPRKRVRVQHRREPSVEIEQATASNSRQRSTEPQAARPRDEDHAARRRQKQEEARLQASARDGDDEDDDDDESVVAFPATAAIARKLARMNTAMAKAARPAAARGRSYWSPSDEQELVRMIEKHGCAWSVIERKARFDVERNQVQLKDKARNMKVNFIKAKVDLPYNFDQVTIGKKELAIIRRFIPEYEED</sequence>
<name>A0A9N9Q6G7_9HELO</name>
<keyword evidence="4" id="KW-1185">Reference proteome</keyword>
<dbReference type="Proteomes" id="UP000701801">
    <property type="component" value="Unassembled WGS sequence"/>
</dbReference>
<feature type="compositionally biased region" description="Acidic residues" evidence="1">
    <location>
        <begin position="687"/>
        <end position="696"/>
    </location>
</feature>
<dbReference type="PROSITE" id="PS50090">
    <property type="entry name" value="MYB_LIKE"/>
    <property type="match status" value="1"/>
</dbReference>
<dbReference type="OrthoDB" id="5398572at2759"/>
<gene>
    <name evidence="3" type="ORF">HYALB_00008845</name>
</gene>
<feature type="compositionally biased region" description="Polar residues" evidence="1">
    <location>
        <begin position="24"/>
        <end position="44"/>
    </location>
</feature>
<accession>A0A9N9Q6G7</accession>
<dbReference type="EMBL" id="CAJVRM010000197">
    <property type="protein sequence ID" value="CAG8976934.1"/>
    <property type="molecule type" value="Genomic_DNA"/>
</dbReference>
<organism evidence="3 4">
    <name type="scientific">Hymenoscyphus albidus</name>
    <dbReference type="NCBI Taxonomy" id="595503"/>
    <lineage>
        <taxon>Eukaryota</taxon>
        <taxon>Fungi</taxon>
        <taxon>Dikarya</taxon>
        <taxon>Ascomycota</taxon>
        <taxon>Pezizomycotina</taxon>
        <taxon>Leotiomycetes</taxon>
        <taxon>Helotiales</taxon>
        <taxon>Helotiaceae</taxon>
        <taxon>Hymenoscyphus</taxon>
    </lineage>
</organism>
<feature type="compositionally biased region" description="Acidic residues" evidence="1">
    <location>
        <begin position="608"/>
        <end position="617"/>
    </location>
</feature>
<reference evidence="3" key="1">
    <citation type="submission" date="2021-07" db="EMBL/GenBank/DDBJ databases">
        <authorList>
            <person name="Durling M."/>
        </authorList>
    </citation>
    <scope>NUCLEOTIDE SEQUENCE</scope>
</reference>
<proteinExistence type="predicted"/>
<dbReference type="InterPro" id="IPR009057">
    <property type="entry name" value="Homeodomain-like_sf"/>
</dbReference>
<evidence type="ECO:0000259" key="2">
    <source>
        <dbReference type="PROSITE" id="PS50090"/>
    </source>
</evidence>